<feature type="compositionally biased region" description="Pro residues" evidence="1">
    <location>
        <begin position="57"/>
        <end position="67"/>
    </location>
</feature>
<keyword evidence="3" id="KW-1185">Reference proteome</keyword>
<organism evidence="2 3">
    <name type="scientific">Myotis myotis</name>
    <name type="common">Greater mouse-eared bat</name>
    <name type="synonym">Vespertilio myotis</name>
    <dbReference type="NCBI Taxonomy" id="51298"/>
    <lineage>
        <taxon>Eukaryota</taxon>
        <taxon>Metazoa</taxon>
        <taxon>Chordata</taxon>
        <taxon>Craniata</taxon>
        <taxon>Vertebrata</taxon>
        <taxon>Euteleostomi</taxon>
        <taxon>Mammalia</taxon>
        <taxon>Eutheria</taxon>
        <taxon>Laurasiatheria</taxon>
        <taxon>Chiroptera</taxon>
        <taxon>Yangochiroptera</taxon>
        <taxon>Vespertilionidae</taxon>
        <taxon>Myotis</taxon>
    </lineage>
</organism>
<proteinExistence type="predicted"/>
<dbReference type="AlphaFoldDB" id="A0A7J7RDL2"/>
<comment type="caution">
    <text evidence="2">The sequence shown here is derived from an EMBL/GenBank/DDBJ whole genome shotgun (WGS) entry which is preliminary data.</text>
</comment>
<evidence type="ECO:0000313" key="3">
    <source>
        <dbReference type="Proteomes" id="UP000527355"/>
    </source>
</evidence>
<gene>
    <name evidence="2" type="ORF">mMyoMyo1_010379</name>
</gene>
<feature type="region of interest" description="Disordered" evidence="1">
    <location>
        <begin position="1"/>
        <end position="67"/>
    </location>
</feature>
<name>A0A7J7RDL2_MYOMY</name>
<evidence type="ECO:0000313" key="2">
    <source>
        <dbReference type="EMBL" id="KAF6274208.1"/>
    </source>
</evidence>
<protein>
    <submittedName>
        <fullName evidence="2">Uncharacterized protein</fullName>
    </submittedName>
</protein>
<dbReference type="EMBL" id="JABWUV010000029">
    <property type="protein sequence ID" value="KAF6274208.1"/>
    <property type="molecule type" value="Genomic_DNA"/>
</dbReference>
<sequence length="137" mass="14276">MPERLCPGHQPRLTAEPCQGRGSVPKGRLYSPVLRRSRRRAEPQIRTGSAHLLAPAHPDPGQAPSPPKCRVLTLGGRPALRGLGQGAGVLSVALAVSLSLRVSGTQPRPGPGTATLSLPFTPSPAGPGVVGRKCWLH</sequence>
<evidence type="ECO:0000256" key="1">
    <source>
        <dbReference type="SAM" id="MobiDB-lite"/>
    </source>
</evidence>
<accession>A0A7J7RDL2</accession>
<dbReference type="Proteomes" id="UP000527355">
    <property type="component" value="Unassembled WGS sequence"/>
</dbReference>
<reference evidence="2 3" key="1">
    <citation type="journal article" date="2020" name="Nature">
        <title>Six reference-quality genomes reveal evolution of bat adaptations.</title>
        <authorList>
            <person name="Jebb D."/>
            <person name="Huang Z."/>
            <person name="Pippel M."/>
            <person name="Hughes G.M."/>
            <person name="Lavrichenko K."/>
            <person name="Devanna P."/>
            <person name="Winkler S."/>
            <person name="Jermiin L.S."/>
            <person name="Skirmuntt E.C."/>
            <person name="Katzourakis A."/>
            <person name="Burkitt-Gray L."/>
            <person name="Ray D.A."/>
            <person name="Sullivan K.A.M."/>
            <person name="Roscito J.G."/>
            <person name="Kirilenko B.M."/>
            <person name="Davalos L.M."/>
            <person name="Corthals A.P."/>
            <person name="Power M.L."/>
            <person name="Jones G."/>
            <person name="Ransome R.D."/>
            <person name="Dechmann D.K.N."/>
            <person name="Locatelli A.G."/>
            <person name="Puechmaille S.J."/>
            <person name="Fedrigo O."/>
            <person name="Jarvis E.D."/>
            <person name="Hiller M."/>
            <person name="Vernes S.C."/>
            <person name="Myers E.W."/>
            <person name="Teeling E.C."/>
        </authorList>
    </citation>
    <scope>NUCLEOTIDE SEQUENCE [LARGE SCALE GENOMIC DNA]</scope>
    <source>
        <strain evidence="2">MMyoMyo1</strain>
        <tissue evidence="2">Flight muscle</tissue>
    </source>
</reference>